<dbReference type="InterPro" id="IPR009081">
    <property type="entry name" value="PP-bd_ACP"/>
</dbReference>
<dbReference type="RefSeq" id="WP_139941650.1">
    <property type="nucleotide sequence ID" value="NZ_JBHSYP010000005.1"/>
</dbReference>
<dbReference type="PROSITE" id="PS50075">
    <property type="entry name" value="CARRIER"/>
    <property type="match status" value="1"/>
</dbReference>
<sequence>MSVIEDVREVLKATLQLGDRANDIEADTPLLGNLPELDSMAVAMLVTSIEEHFDIYIEDDEISAETFETFGALCSFVEEKAA</sequence>
<evidence type="ECO:0000313" key="2">
    <source>
        <dbReference type="EMBL" id="TPD57335.1"/>
    </source>
</evidence>
<accession>A0A501PAS5</accession>
<evidence type="ECO:0000313" key="3">
    <source>
        <dbReference type="Proteomes" id="UP000319148"/>
    </source>
</evidence>
<proteinExistence type="predicted"/>
<dbReference type="EMBL" id="VFIY01000018">
    <property type="protein sequence ID" value="TPD57335.1"/>
    <property type="molecule type" value="Genomic_DNA"/>
</dbReference>
<keyword evidence="3" id="KW-1185">Reference proteome</keyword>
<comment type="caution">
    <text evidence="2">The sequence shown here is derived from an EMBL/GenBank/DDBJ whole genome shotgun (WGS) entry which is preliminary data.</text>
</comment>
<dbReference type="Proteomes" id="UP000319148">
    <property type="component" value="Unassembled WGS sequence"/>
</dbReference>
<dbReference type="Pfam" id="PF00550">
    <property type="entry name" value="PP-binding"/>
    <property type="match status" value="1"/>
</dbReference>
<dbReference type="Gene3D" id="1.10.1200.10">
    <property type="entry name" value="ACP-like"/>
    <property type="match status" value="1"/>
</dbReference>
<dbReference type="SUPFAM" id="SSF47336">
    <property type="entry name" value="ACP-like"/>
    <property type="match status" value="1"/>
</dbReference>
<reference evidence="3" key="1">
    <citation type="submission" date="2019-06" db="EMBL/GenBank/DDBJ databases">
        <title>The complete genome of Emcibacter congregatus ZYLT.</title>
        <authorList>
            <person name="Zhao Z."/>
        </authorList>
    </citation>
    <scope>NUCLEOTIDE SEQUENCE [LARGE SCALE GENOMIC DNA]</scope>
    <source>
        <strain evidence="3">MCCC 1A06723</strain>
    </source>
</reference>
<evidence type="ECO:0000259" key="1">
    <source>
        <dbReference type="PROSITE" id="PS50075"/>
    </source>
</evidence>
<feature type="domain" description="Carrier" evidence="1">
    <location>
        <begin position="1"/>
        <end position="81"/>
    </location>
</feature>
<gene>
    <name evidence="2" type="ORF">FIV46_14505</name>
</gene>
<dbReference type="InterPro" id="IPR036736">
    <property type="entry name" value="ACP-like_sf"/>
</dbReference>
<dbReference type="OrthoDB" id="2626117at2"/>
<dbReference type="AlphaFoldDB" id="A0A501PAS5"/>
<protein>
    <submittedName>
        <fullName evidence="2">Acyl carrier protein</fullName>
    </submittedName>
</protein>
<organism evidence="2 3">
    <name type="scientific">Emcibacter nanhaiensis</name>
    <dbReference type="NCBI Taxonomy" id="1505037"/>
    <lineage>
        <taxon>Bacteria</taxon>
        <taxon>Pseudomonadati</taxon>
        <taxon>Pseudomonadota</taxon>
        <taxon>Alphaproteobacteria</taxon>
        <taxon>Emcibacterales</taxon>
        <taxon>Emcibacteraceae</taxon>
        <taxon>Emcibacter</taxon>
    </lineage>
</organism>
<name>A0A501PAS5_9PROT</name>